<dbReference type="SUPFAM" id="SSF56327">
    <property type="entry name" value="LDH C-terminal domain-like"/>
    <property type="match status" value="1"/>
</dbReference>
<dbReference type="Gene3D" id="3.90.1820.10">
    <property type="entry name" value="AglA-like glucosidase"/>
    <property type="match status" value="1"/>
</dbReference>
<feature type="domain" description="Glycosyl hydrolase family 4 C-terminal" evidence="10">
    <location>
        <begin position="213"/>
        <end position="435"/>
    </location>
</feature>
<dbReference type="InterPro" id="IPR053715">
    <property type="entry name" value="GH4_Enzyme_sf"/>
</dbReference>
<comment type="cofactor">
    <cofactor evidence="1">
        <name>Mn(2+)</name>
        <dbReference type="ChEBI" id="CHEBI:29035"/>
    </cofactor>
</comment>
<comment type="caution">
    <text evidence="11">The sequence shown here is derived from an EMBL/GenBank/DDBJ whole genome shotgun (WGS) entry which is preliminary data.</text>
</comment>
<name>A0ABT6T9T1_9BACL</name>
<dbReference type="InterPro" id="IPR001088">
    <property type="entry name" value="Glyco_hydro_4"/>
</dbReference>
<dbReference type="InterPro" id="IPR015955">
    <property type="entry name" value="Lactate_DH/Glyco_Ohase_4_C"/>
</dbReference>
<gene>
    <name evidence="11" type="ORF">KB449_01325</name>
</gene>
<dbReference type="SUPFAM" id="SSF51735">
    <property type="entry name" value="NAD(P)-binding Rossmann-fold domains"/>
    <property type="match status" value="1"/>
</dbReference>
<keyword evidence="7" id="KW-0119">Carbohydrate metabolism</keyword>
<dbReference type="GO" id="GO:0016787">
    <property type="term" value="F:hydrolase activity"/>
    <property type="evidence" value="ECO:0007669"/>
    <property type="project" value="UniProtKB-KW"/>
</dbReference>
<reference evidence="11" key="1">
    <citation type="submission" date="2023-04" db="EMBL/GenBank/DDBJ databases">
        <title>Comparative genomic analysis of Cohnella hashimotonis sp. nov., isolated from the International Space Station.</title>
        <authorList>
            <person name="Venkateswaran K."/>
            <person name="Simpson A."/>
        </authorList>
    </citation>
    <scope>NUCLEOTIDE SEQUENCE</scope>
    <source>
        <strain evidence="11">F6_2S_P_1</strain>
    </source>
</reference>
<dbReference type="Proteomes" id="UP001161691">
    <property type="component" value="Unassembled WGS sequence"/>
</dbReference>
<evidence type="ECO:0000256" key="2">
    <source>
        <dbReference type="ARBA" id="ARBA00010141"/>
    </source>
</evidence>
<dbReference type="PANTHER" id="PTHR32092">
    <property type="entry name" value="6-PHOSPHO-BETA-GLUCOSIDASE-RELATED"/>
    <property type="match status" value="1"/>
</dbReference>
<keyword evidence="6" id="KW-0464">Manganese</keyword>
<sequence length="462" mass="51848">MSDSILRHPKVVVIGAGSLFFGRQSIWQMVHSPYLNGGTLALVDTNEERLSKMVRLARMVAQENGVPLKVEGSTDRREVLEGADFVVLSFAEDTVKYRGIDCEVSLKYGIRMCSGDTIGPGGIFRAMRELPVIMACAKDIEELCPDAWVINYINPSTVHGIALSRYAPKLKSFALCDSHHMPHKKAYYAVRAGIIRDPGEFTDEIDRQFDFRVAGVNHFTWLLKAEYEGKDVMAPIAESLRASAGTENDGGDKGAKALFNDAITYELYDIFGSIPTCTAHTKEYVRFWQGLGKTKDAIPPLSIWETEDRYLRHEEMWLQVDGFLSGRLPIADYMKSFGPDHATDIIENMVGNLGKRFFLNTLNRGAVSNMNDDAFLELLCEVGPDGIKPLPVGEMPRGIRGLQEQVLDTHELTAEAVVERSYAKLRRAMMTDPLVSSIHDADMIISELLEREREMIPKEWYE</sequence>
<evidence type="ECO:0000256" key="6">
    <source>
        <dbReference type="ARBA" id="ARBA00023211"/>
    </source>
</evidence>
<protein>
    <submittedName>
        <fullName evidence="11">Glycoside hydrolase family 4</fullName>
    </submittedName>
</protein>
<keyword evidence="3" id="KW-0479">Metal-binding</keyword>
<comment type="similarity">
    <text evidence="2 9">Belongs to the glycosyl hydrolase 4 family.</text>
</comment>
<evidence type="ECO:0000313" key="11">
    <source>
        <dbReference type="EMBL" id="MDI4643575.1"/>
    </source>
</evidence>
<evidence type="ECO:0000256" key="3">
    <source>
        <dbReference type="ARBA" id="ARBA00022723"/>
    </source>
</evidence>
<evidence type="ECO:0000256" key="8">
    <source>
        <dbReference type="ARBA" id="ARBA00023295"/>
    </source>
</evidence>
<evidence type="ECO:0000256" key="7">
    <source>
        <dbReference type="ARBA" id="ARBA00023277"/>
    </source>
</evidence>
<proteinExistence type="inferred from homology"/>
<dbReference type="InterPro" id="IPR022616">
    <property type="entry name" value="Glyco_hydro_4_C"/>
</dbReference>
<evidence type="ECO:0000256" key="4">
    <source>
        <dbReference type="ARBA" id="ARBA00022801"/>
    </source>
</evidence>
<keyword evidence="4 9" id="KW-0378">Hydrolase</keyword>
<keyword evidence="8 9" id="KW-0326">Glycosidase</keyword>
<evidence type="ECO:0000259" key="10">
    <source>
        <dbReference type="Pfam" id="PF11975"/>
    </source>
</evidence>
<dbReference type="RefSeq" id="WP_282906630.1">
    <property type="nucleotide sequence ID" value="NZ_JAGRPV010000001.1"/>
</dbReference>
<dbReference type="InterPro" id="IPR036291">
    <property type="entry name" value="NAD(P)-bd_dom_sf"/>
</dbReference>
<dbReference type="Pfam" id="PF11975">
    <property type="entry name" value="Glyco_hydro_4C"/>
    <property type="match status" value="1"/>
</dbReference>
<keyword evidence="12" id="KW-1185">Reference proteome</keyword>
<organism evidence="11 12">
    <name type="scientific">Cohnella hashimotonis</name>
    <dbReference type="NCBI Taxonomy" id="2826895"/>
    <lineage>
        <taxon>Bacteria</taxon>
        <taxon>Bacillati</taxon>
        <taxon>Bacillota</taxon>
        <taxon>Bacilli</taxon>
        <taxon>Bacillales</taxon>
        <taxon>Paenibacillaceae</taxon>
        <taxon>Cohnella</taxon>
    </lineage>
</organism>
<evidence type="ECO:0000256" key="9">
    <source>
        <dbReference type="RuleBase" id="RU361152"/>
    </source>
</evidence>
<evidence type="ECO:0000256" key="1">
    <source>
        <dbReference type="ARBA" id="ARBA00001936"/>
    </source>
</evidence>
<evidence type="ECO:0000256" key="5">
    <source>
        <dbReference type="ARBA" id="ARBA00023027"/>
    </source>
</evidence>
<dbReference type="EMBL" id="JAGRPV010000001">
    <property type="protein sequence ID" value="MDI4643575.1"/>
    <property type="molecule type" value="Genomic_DNA"/>
</dbReference>
<evidence type="ECO:0000313" key="12">
    <source>
        <dbReference type="Proteomes" id="UP001161691"/>
    </source>
</evidence>
<accession>A0ABT6T9T1</accession>
<dbReference type="PRINTS" id="PR00732">
    <property type="entry name" value="GLHYDRLASE4"/>
</dbReference>
<comment type="cofactor">
    <cofactor evidence="9">
        <name>NAD(+)</name>
        <dbReference type="ChEBI" id="CHEBI:57540"/>
    </cofactor>
    <text evidence="9">Binds 1 NAD(+) per subunit.</text>
</comment>
<dbReference type="Pfam" id="PF02056">
    <property type="entry name" value="Glyco_hydro_4"/>
    <property type="match status" value="1"/>
</dbReference>
<keyword evidence="5 9" id="KW-0520">NAD</keyword>